<dbReference type="EMBL" id="JAGPYM010000003">
    <property type="protein sequence ID" value="KAH6897072.1"/>
    <property type="molecule type" value="Genomic_DNA"/>
</dbReference>
<feature type="domain" description="Fe2OG dioxygenase" evidence="3">
    <location>
        <begin position="170"/>
        <end position="293"/>
    </location>
</feature>
<sequence>MTDDFTEIPAIDVSLADDPATLPTLLTSLKTALTDIGFLYISHHGVPSPVIDRLVGILPTLFALPEQAKAGIALENSPHFLGYSAAGTETTAGRADQREQVEFATELDVTDGPLHERLRGPNQWPSELPELRHITERYVDELTKLGERFLRLVALALDLPRDTFFSYLSDQHRLKLVHYPASELASQGVGPHKDSSGWWTFLLQASPDVGGLQVLNKAGAWVDVPAVPGTFVVNIGQAFEVVTHGMAFNGNTYSYVYNPADQNRKATLLLLHGFPSTLHDWRLQIDHFSSKGYGVVALDLLGYGSSSKPYDVQQYRLKPMGDEVVELLDHLGLQQVVGVGHDFGATLLSRMAAYHPERWTALVFLAVGPPKLGTSFDVEMINQMTKQALGFELLGYIPWLASDSAQATLEKHAEAAMNLLFCRDRTAWDQWFHPLEKMKQFVSEDRRLPVGPWYTEDLQRKHLEAFSQPDGYNGVTRWYRMWMDNLFAPDEVGFQDFHISQSALFVVPREPEASAAQQEQMLAAWTPELKTVKVDSGHWVHLEKPLETNKAIEEFLSAS</sequence>
<dbReference type="InterPro" id="IPR000073">
    <property type="entry name" value="AB_hydrolase_1"/>
</dbReference>
<dbReference type="PRINTS" id="PR00412">
    <property type="entry name" value="EPOXHYDRLASE"/>
</dbReference>
<evidence type="ECO:0000313" key="5">
    <source>
        <dbReference type="Proteomes" id="UP000777438"/>
    </source>
</evidence>
<dbReference type="Proteomes" id="UP000777438">
    <property type="component" value="Unassembled WGS sequence"/>
</dbReference>
<organism evidence="4 5">
    <name type="scientific">Thelonectria olida</name>
    <dbReference type="NCBI Taxonomy" id="1576542"/>
    <lineage>
        <taxon>Eukaryota</taxon>
        <taxon>Fungi</taxon>
        <taxon>Dikarya</taxon>
        <taxon>Ascomycota</taxon>
        <taxon>Pezizomycotina</taxon>
        <taxon>Sordariomycetes</taxon>
        <taxon>Hypocreomycetidae</taxon>
        <taxon>Hypocreales</taxon>
        <taxon>Nectriaceae</taxon>
        <taxon>Thelonectria</taxon>
    </lineage>
</organism>
<dbReference type="Gene3D" id="2.60.120.330">
    <property type="entry name" value="B-lactam Antibiotic, Isopenicillin N Synthase, Chain"/>
    <property type="match status" value="1"/>
</dbReference>
<protein>
    <recommendedName>
        <fullName evidence="3">Fe2OG dioxygenase domain-containing protein</fullName>
    </recommendedName>
</protein>
<comment type="similarity">
    <text evidence="2">Belongs to the AB hydrolase superfamily. Epoxide hydrolase family.</text>
</comment>
<dbReference type="Pfam" id="PF14226">
    <property type="entry name" value="DIOX_N"/>
    <property type="match status" value="1"/>
</dbReference>
<proteinExistence type="inferred from homology"/>
<accession>A0A9P8WCF5</accession>
<dbReference type="InterPro" id="IPR000639">
    <property type="entry name" value="Epox_hydrolase-like"/>
</dbReference>
<reference evidence="4 5" key="1">
    <citation type="journal article" date="2021" name="Nat. Commun.">
        <title>Genetic determinants of endophytism in the Arabidopsis root mycobiome.</title>
        <authorList>
            <person name="Mesny F."/>
            <person name="Miyauchi S."/>
            <person name="Thiergart T."/>
            <person name="Pickel B."/>
            <person name="Atanasova L."/>
            <person name="Karlsson M."/>
            <person name="Huettel B."/>
            <person name="Barry K.W."/>
            <person name="Haridas S."/>
            <person name="Chen C."/>
            <person name="Bauer D."/>
            <person name="Andreopoulos W."/>
            <person name="Pangilinan J."/>
            <person name="LaButti K."/>
            <person name="Riley R."/>
            <person name="Lipzen A."/>
            <person name="Clum A."/>
            <person name="Drula E."/>
            <person name="Henrissat B."/>
            <person name="Kohler A."/>
            <person name="Grigoriev I.V."/>
            <person name="Martin F.M."/>
            <person name="Hacquard S."/>
        </authorList>
    </citation>
    <scope>NUCLEOTIDE SEQUENCE [LARGE SCALE GENOMIC DNA]</scope>
    <source>
        <strain evidence="4 5">MPI-CAGE-CH-0241</strain>
    </source>
</reference>
<dbReference type="InterPro" id="IPR044861">
    <property type="entry name" value="IPNS-like_FE2OG_OXY"/>
</dbReference>
<dbReference type="SUPFAM" id="SSF51197">
    <property type="entry name" value="Clavaminate synthase-like"/>
    <property type="match status" value="1"/>
</dbReference>
<keyword evidence="5" id="KW-1185">Reference proteome</keyword>
<dbReference type="Pfam" id="PF03171">
    <property type="entry name" value="2OG-FeII_Oxy"/>
    <property type="match status" value="1"/>
</dbReference>
<dbReference type="PANTHER" id="PTHR43329">
    <property type="entry name" value="EPOXIDE HYDROLASE"/>
    <property type="match status" value="1"/>
</dbReference>
<dbReference type="Pfam" id="PF00561">
    <property type="entry name" value="Abhydrolase_1"/>
    <property type="match status" value="1"/>
</dbReference>
<dbReference type="PROSITE" id="PS51471">
    <property type="entry name" value="FE2OG_OXY"/>
    <property type="match status" value="1"/>
</dbReference>
<evidence type="ECO:0000313" key="4">
    <source>
        <dbReference type="EMBL" id="KAH6897072.1"/>
    </source>
</evidence>
<dbReference type="InterPro" id="IPR026992">
    <property type="entry name" value="DIOX_N"/>
</dbReference>
<evidence type="ECO:0000259" key="3">
    <source>
        <dbReference type="PROSITE" id="PS51471"/>
    </source>
</evidence>
<dbReference type="Gene3D" id="3.40.50.1820">
    <property type="entry name" value="alpha/beta hydrolase"/>
    <property type="match status" value="1"/>
</dbReference>
<evidence type="ECO:0000256" key="2">
    <source>
        <dbReference type="ARBA" id="ARBA00038334"/>
    </source>
</evidence>
<name>A0A9P8WCF5_9HYPO</name>
<dbReference type="AlphaFoldDB" id="A0A9P8WCF5"/>
<keyword evidence="1" id="KW-0378">Hydrolase</keyword>
<gene>
    <name evidence="4" type="ORF">B0T10DRAFT_526315</name>
</gene>
<dbReference type="InterPro" id="IPR027443">
    <property type="entry name" value="IPNS-like_sf"/>
</dbReference>
<dbReference type="GO" id="GO:0044283">
    <property type="term" value="P:small molecule biosynthetic process"/>
    <property type="evidence" value="ECO:0007669"/>
    <property type="project" value="UniProtKB-ARBA"/>
</dbReference>
<dbReference type="GO" id="GO:0016787">
    <property type="term" value="F:hydrolase activity"/>
    <property type="evidence" value="ECO:0007669"/>
    <property type="project" value="UniProtKB-KW"/>
</dbReference>
<evidence type="ECO:0000256" key="1">
    <source>
        <dbReference type="ARBA" id="ARBA00022801"/>
    </source>
</evidence>
<comment type="caution">
    <text evidence="4">The sequence shown here is derived from an EMBL/GenBank/DDBJ whole genome shotgun (WGS) entry which is preliminary data.</text>
</comment>
<dbReference type="OrthoDB" id="284184at2759"/>
<dbReference type="InterPro" id="IPR029058">
    <property type="entry name" value="AB_hydrolase_fold"/>
</dbReference>
<dbReference type="InterPro" id="IPR005123">
    <property type="entry name" value="Oxoglu/Fe-dep_dioxygenase_dom"/>
</dbReference>
<dbReference type="SUPFAM" id="SSF53474">
    <property type="entry name" value="alpha/beta-Hydrolases"/>
    <property type="match status" value="1"/>
</dbReference>